<evidence type="ECO:0000256" key="2">
    <source>
        <dbReference type="SAM" id="Phobius"/>
    </source>
</evidence>
<keyword evidence="2" id="KW-0472">Membrane</keyword>
<keyword evidence="4" id="KW-1185">Reference proteome</keyword>
<gene>
    <name evidence="3" type="primary">Dio1-L3</name>
    <name evidence="3" type="ORF">Hamer_G023650</name>
</gene>
<dbReference type="Proteomes" id="UP000747542">
    <property type="component" value="Unassembled WGS sequence"/>
</dbReference>
<reference evidence="3" key="1">
    <citation type="journal article" date="2021" name="Sci. Adv.">
        <title>The American lobster genome reveals insights on longevity, neural, and immune adaptations.</title>
        <authorList>
            <person name="Polinski J.M."/>
            <person name="Zimin A.V."/>
            <person name="Clark K.F."/>
            <person name="Kohn A.B."/>
            <person name="Sadowski N."/>
            <person name="Timp W."/>
            <person name="Ptitsyn A."/>
            <person name="Khanna P."/>
            <person name="Romanova D.Y."/>
            <person name="Williams P."/>
            <person name="Greenwood S.J."/>
            <person name="Moroz L.L."/>
            <person name="Walt D.R."/>
            <person name="Bodnar A.G."/>
        </authorList>
    </citation>
    <scope>NUCLEOTIDE SEQUENCE</scope>
    <source>
        <strain evidence="3">GMGI-L3</strain>
    </source>
</reference>
<comment type="caution">
    <text evidence="3">The sequence shown here is derived from an EMBL/GenBank/DDBJ whole genome shotgun (WGS) entry which is preliminary data.</text>
</comment>
<keyword evidence="1" id="KW-0712">Selenocysteine</keyword>
<comment type="similarity">
    <text evidence="1">Belongs to the iodothyronine deiodinase family.</text>
</comment>
<dbReference type="EMBL" id="JAHLQT010014229">
    <property type="protein sequence ID" value="KAG7170419.1"/>
    <property type="molecule type" value="Genomic_DNA"/>
</dbReference>
<dbReference type="GO" id="GO:0042403">
    <property type="term" value="P:thyroid hormone metabolic process"/>
    <property type="evidence" value="ECO:0007669"/>
    <property type="project" value="TreeGrafter"/>
</dbReference>
<feature type="transmembrane region" description="Helical" evidence="2">
    <location>
        <begin position="23"/>
        <end position="41"/>
    </location>
</feature>
<dbReference type="PANTHER" id="PTHR11781">
    <property type="entry name" value="IODOTHYRONINE DEIODINASE"/>
    <property type="match status" value="1"/>
</dbReference>
<dbReference type="PANTHER" id="PTHR11781:SF22">
    <property type="entry name" value="TYPE I IODOTHYRONINE DEIODINASE"/>
    <property type="match status" value="1"/>
</dbReference>
<evidence type="ECO:0000313" key="3">
    <source>
        <dbReference type="EMBL" id="KAG7170419.1"/>
    </source>
</evidence>
<sequence>MTSQEDPTSPPFTTWNWRGTFKKFYKCCVVFPVFVSFRLLCVTAAQARMLFVTEEGKLELRKEEARERGYDQQGFQHFVVNEADTWSSFFFFRSYLAFEWLRKINMRTGKLLQYLLLPLQVAQVVFLNTFLTVLAVLSPTNWNYSLLRNTKIPLFATYMKSGVGNPRFYWQRMLTLLMCVWWEVNMSAEMGEVAPNPEVMRLRDRSVSRLLDMARSGRPLLRERYSSVADFVVVYTAEAHPTDGWVFEGNVETPPGRSLEERYAAAEKLLEFSPQECEVLVDRLDDAASKQYAALPERLYIVQDGVVFYKGGRGPFEYKMNEVEDFLKKYKSH</sequence>
<dbReference type="Gene3D" id="3.40.30.10">
    <property type="entry name" value="Glutaredoxin"/>
    <property type="match status" value="1"/>
</dbReference>
<dbReference type="InterPro" id="IPR000643">
    <property type="entry name" value="Iodothyronine_deiodinase"/>
</dbReference>
<dbReference type="GO" id="GO:0042446">
    <property type="term" value="P:hormone biosynthetic process"/>
    <property type="evidence" value="ECO:0007669"/>
    <property type="project" value="UniProtKB-KW"/>
</dbReference>
<comment type="function">
    <text evidence="1">Responsible for the deiodination of T4 (3,5,3',5'-tetraiodothyronine).</text>
</comment>
<feature type="transmembrane region" description="Helical" evidence="2">
    <location>
        <begin position="111"/>
        <end position="137"/>
    </location>
</feature>
<evidence type="ECO:0000256" key="1">
    <source>
        <dbReference type="RuleBase" id="RU000676"/>
    </source>
</evidence>
<keyword evidence="1" id="KW-0560">Oxidoreductase</keyword>
<accession>A0A8J5N0F9</accession>
<organism evidence="3 4">
    <name type="scientific">Homarus americanus</name>
    <name type="common">American lobster</name>
    <dbReference type="NCBI Taxonomy" id="6706"/>
    <lineage>
        <taxon>Eukaryota</taxon>
        <taxon>Metazoa</taxon>
        <taxon>Ecdysozoa</taxon>
        <taxon>Arthropoda</taxon>
        <taxon>Crustacea</taxon>
        <taxon>Multicrustacea</taxon>
        <taxon>Malacostraca</taxon>
        <taxon>Eumalacostraca</taxon>
        <taxon>Eucarida</taxon>
        <taxon>Decapoda</taxon>
        <taxon>Pleocyemata</taxon>
        <taxon>Astacidea</taxon>
        <taxon>Nephropoidea</taxon>
        <taxon>Nephropidae</taxon>
        <taxon>Homarus</taxon>
    </lineage>
</organism>
<name>A0A8J5N0F9_HOMAM</name>
<evidence type="ECO:0000313" key="4">
    <source>
        <dbReference type="Proteomes" id="UP000747542"/>
    </source>
</evidence>
<keyword evidence="2" id="KW-1133">Transmembrane helix</keyword>
<proteinExistence type="inferred from homology"/>
<dbReference type="GO" id="GO:0004800">
    <property type="term" value="F:thyroxine 5'-deiodinase activity"/>
    <property type="evidence" value="ECO:0007669"/>
    <property type="project" value="InterPro"/>
</dbReference>
<keyword evidence="2" id="KW-0812">Transmembrane</keyword>
<protein>
    <recommendedName>
        <fullName evidence="1">Iodothyronine deiodinase</fullName>
    </recommendedName>
</protein>
<keyword evidence="1" id="KW-0893">Thyroid hormones biosynthesis</keyword>
<dbReference type="Pfam" id="PF00837">
    <property type="entry name" value="T4_deiodinase"/>
    <property type="match status" value="1"/>
</dbReference>
<dbReference type="AlphaFoldDB" id="A0A8J5N0F9"/>